<sequence>MELGGEGWGAVARGDEVLGLGPGGSEARGGLGPQSRKASCSASHARRDGVEAEDTGGREVGGEE</sequence>
<name>A0A6G1CEK7_9ORYZ</name>
<comment type="caution">
    <text evidence="2">The sequence shown here is derived from an EMBL/GenBank/DDBJ whole genome shotgun (WGS) entry which is preliminary data.</text>
</comment>
<keyword evidence="3" id="KW-1185">Reference proteome</keyword>
<dbReference type="Proteomes" id="UP000479710">
    <property type="component" value="Unassembled WGS sequence"/>
</dbReference>
<dbReference type="EMBL" id="SPHZ02000009">
    <property type="protein sequence ID" value="KAF0898580.1"/>
    <property type="molecule type" value="Genomic_DNA"/>
</dbReference>
<evidence type="ECO:0000256" key="1">
    <source>
        <dbReference type="SAM" id="MobiDB-lite"/>
    </source>
</evidence>
<protein>
    <submittedName>
        <fullName evidence="2">Uncharacterized protein</fullName>
    </submittedName>
</protein>
<organism evidence="2 3">
    <name type="scientific">Oryza meyeriana var. granulata</name>
    <dbReference type="NCBI Taxonomy" id="110450"/>
    <lineage>
        <taxon>Eukaryota</taxon>
        <taxon>Viridiplantae</taxon>
        <taxon>Streptophyta</taxon>
        <taxon>Embryophyta</taxon>
        <taxon>Tracheophyta</taxon>
        <taxon>Spermatophyta</taxon>
        <taxon>Magnoliopsida</taxon>
        <taxon>Liliopsida</taxon>
        <taxon>Poales</taxon>
        <taxon>Poaceae</taxon>
        <taxon>BOP clade</taxon>
        <taxon>Oryzoideae</taxon>
        <taxon>Oryzeae</taxon>
        <taxon>Oryzinae</taxon>
        <taxon>Oryza</taxon>
        <taxon>Oryza meyeriana</taxon>
    </lineage>
</organism>
<reference evidence="2 3" key="1">
    <citation type="submission" date="2019-11" db="EMBL/GenBank/DDBJ databases">
        <title>Whole genome sequence of Oryza granulata.</title>
        <authorList>
            <person name="Li W."/>
        </authorList>
    </citation>
    <scope>NUCLEOTIDE SEQUENCE [LARGE SCALE GENOMIC DNA]</scope>
    <source>
        <strain evidence="3">cv. Menghai</strain>
        <tissue evidence="2">Leaf</tissue>
    </source>
</reference>
<feature type="compositionally biased region" description="Basic and acidic residues" evidence="1">
    <location>
        <begin position="45"/>
        <end position="64"/>
    </location>
</feature>
<accession>A0A6G1CEK7</accession>
<feature type="compositionally biased region" description="Gly residues" evidence="1">
    <location>
        <begin position="20"/>
        <end position="32"/>
    </location>
</feature>
<evidence type="ECO:0000313" key="3">
    <source>
        <dbReference type="Proteomes" id="UP000479710"/>
    </source>
</evidence>
<dbReference type="AlphaFoldDB" id="A0A6G1CEK7"/>
<feature type="region of interest" description="Disordered" evidence="1">
    <location>
        <begin position="1"/>
        <end position="64"/>
    </location>
</feature>
<gene>
    <name evidence="2" type="ORF">E2562_008166</name>
</gene>
<evidence type="ECO:0000313" key="2">
    <source>
        <dbReference type="EMBL" id="KAF0898580.1"/>
    </source>
</evidence>
<proteinExistence type="predicted"/>